<evidence type="ECO:0000313" key="3">
    <source>
        <dbReference type="Proteomes" id="UP001430804"/>
    </source>
</evidence>
<accession>A0ABS6WS15</accession>
<dbReference type="Pfam" id="PF00903">
    <property type="entry name" value="Glyoxalase"/>
    <property type="match status" value="1"/>
</dbReference>
<reference evidence="2" key="1">
    <citation type="submission" date="2021-07" db="EMBL/GenBank/DDBJ databases">
        <title>Pseudohoeflea marina sp. nov. a polyhydroxyalcanoate-producing bacterium.</title>
        <authorList>
            <person name="Zheng W."/>
            <person name="Yu S."/>
            <person name="Huang Y."/>
        </authorList>
    </citation>
    <scope>NUCLEOTIDE SEQUENCE</scope>
    <source>
        <strain evidence="2">DP4N28-3</strain>
    </source>
</reference>
<dbReference type="InterPro" id="IPR004360">
    <property type="entry name" value="Glyas_Fos-R_dOase_dom"/>
</dbReference>
<sequence length="160" mass="17341">MAQDAKTYYPEGVSRVSPYLICRDAAKAIDFYVAAFGAEDRGRMAGPDGKIMHAMILLEGASIMLVDENSERGMRSPQTLGGSASSVHVFVPDVDALMSRAEDKGATVTMPAADQFWGDRFGMLTDPFGHSWSFATHQRVLDADEMRAAAATAFSQDCHD</sequence>
<evidence type="ECO:0000313" key="2">
    <source>
        <dbReference type="EMBL" id="MBW3098749.1"/>
    </source>
</evidence>
<dbReference type="PROSITE" id="PS51819">
    <property type="entry name" value="VOC"/>
    <property type="match status" value="1"/>
</dbReference>
<keyword evidence="3" id="KW-1185">Reference proteome</keyword>
<evidence type="ECO:0000259" key="1">
    <source>
        <dbReference type="PROSITE" id="PS51819"/>
    </source>
</evidence>
<protein>
    <submittedName>
        <fullName evidence="2">VOC family protein</fullName>
    </submittedName>
</protein>
<dbReference type="InterPro" id="IPR037523">
    <property type="entry name" value="VOC_core"/>
</dbReference>
<organism evidence="2 3">
    <name type="scientific">Pseudohoeflea coraliihabitans</name>
    <dbReference type="NCBI Taxonomy" id="2860393"/>
    <lineage>
        <taxon>Bacteria</taxon>
        <taxon>Pseudomonadati</taxon>
        <taxon>Pseudomonadota</taxon>
        <taxon>Alphaproteobacteria</taxon>
        <taxon>Hyphomicrobiales</taxon>
        <taxon>Rhizobiaceae</taxon>
        <taxon>Pseudohoeflea</taxon>
    </lineage>
</organism>
<feature type="domain" description="VOC" evidence="1">
    <location>
        <begin position="12"/>
        <end position="137"/>
    </location>
</feature>
<gene>
    <name evidence="2" type="ORF">KY465_15800</name>
</gene>
<name>A0ABS6WS15_9HYPH</name>
<dbReference type="RefSeq" id="WP_219203065.1">
    <property type="nucleotide sequence ID" value="NZ_JAHWQX010000004.1"/>
</dbReference>
<dbReference type="PANTHER" id="PTHR34109">
    <property type="entry name" value="BNAUNNG04460D PROTEIN-RELATED"/>
    <property type="match status" value="1"/>
</dbReference>
<proteinExistence type="predicted"/>
<dbReference type="Proteomes" id="UP001430804">
    <property type="component" value="Unassembled WGS sequence"/>
</dbReference>
<dbReference type="EMBL" id="JAHWQX010000004">
    <property type="protein sequence ID" value="MBW3098749.1"/>
    <property type="molecule type" value="Genomic_DNA"/>
</dbReference>
<dbReference type="CDD" id="cd07246">
    <property type="entry name" value="VOC_like"/>
    <property type="match status" value="1"/>
</dbReference>
<comment type="caution">
    <text evidence="2">The sequence shown here is derived from an EMBL/GenBank/DDBJ whole genome shotgun (WGS) entry which is preliminary data.</text>
</comment>
<dbReference type="PANTHER" id="PTHR34109:SF1">
    <property type="entry name" value="VOC DOMAIN-CONTAINING PROTEIN"/>
    <property type="match status" value="1"/>
</dbReference>